<dbReference type="GO" id="GO:0016787">
    <property type="term" value="F:hydrolase activity"/>
    <property type="evidence" value="ECO:0007669"/>
    <property type="project" value="UniProtKB-KW"/>
</dbReference>
<keyword evidence="2" id="KW-1185">Reference proteome</keyword>
<dbReference type="Proteomes" id="UP001597044">
    <property type="component" value="Unassembled WGS sequence"/>
</dbReference>
<dbReference type="Pfam" id="PF05728">
    <property type="entry name" value="UPF0227"/>
    <property type="match status" value="1"/>
</dbReference>
<proteinExistence type="predicted"/>
<keyword evidence="1" id="KW-0378">Hydrolase</keyword>
<evidence type="ECO:0000313" key="1">
    <source>
        <dbReference type="EMBL" id="MFD0949009.1"/>
    </source>
</evidence>
<organism evidence="1 2">
    <name type="scientific">Paraperlucidibaca wandonensis</name>
    <dbReference type="NCBI Taxonomy" id="1268273"/>
    <lineage>
        <taxon>Bacteria</taxon>
        <taxon>Pseudomonadati</taxon>
        <taxon>Pseudomonadota</taxon>
        <taxon>Gammaproteobacteria</taxon>
        <taxon>Moraxellales</taxon>
        <taxon>Moraxellaceae</taxon>
        <taxon>Paraperlucidibaca</taxon>
    </lineage>
</organism>
<dbReference type="InterPro" id="IPR008886">
    <property type="entry name" value="UPF0227/Esterase_YqiA"/>
</dbReference>
<protein>
    <submittedName>
        <fullName evidence="1">Alpha/beta hydrolase</fullName>
    </submittedName>
</protein>
<dbReference type="RefSeq" id="WP_379068141.1">
    <property type="nucleotide sequence ID" value="NZ_JBHTIT010000001.1"/>
</dbReference>
<reference evidence="2" key="1">
    <citation type="journal article" date="2019" name="Int. J. Syst. Evol. Microbiol.">
        <title>The Global Catalogue of Microorganisms (GCM) 10K type strain sequencing project: providing services to taxonomists for standard genome sequencing and annotation.</title>
        <authorList>
            <consortium name="The Broad Institute Genomics Platform"/>
            <consortium name="The Broad Institute Genome Sequencing Center for Infectious Disease"/>
            <person name="Wu L."/>
            <person name="Ma J."/>
        </authorList>
    </citation>
    <scope>NUCLEOTIDE SEQUENCE [LARGE SCALE GENOMIC DNA]</scope>
    <source>
        <strain evidence="2">CCUG 63419</strain>
    </source>
</reference>
<sequence length="193" mass="20758">MSSAGTVIFLHGLESGPDGLKIQKMRATAEAMGWQTMAPDGRFSRDPVQRGEAVLAQWPWQANRVYLVGSSLGGYVAAWVAARLAKEIYTKPTNQAQSVSQKPASVNGMLLLCPAFDLPGYPLDRPEQALPGELIQLIHGRADTVVPLSHSQRAAQAWGADLAEVEDDHSLHNSIAFICEVLAQRLACAASIV</sequence>
<dbReference type="SUPFAM" id="SSF53474">
    <property type="entry name" value="alpha/beta-Hydrolases"/>
    <property type="match status" value="1"/>
</dbReference>
<dbReference type="InterPro" id="IPR029058">
    <property type="entry name" value="AB_hydrolase_fold"/>
</dbReference>
<name>A0ABW3HCQ5_9GAMM</name>
<comment type="caution">
    <text evidence="1">The sequence shown here is derived from an EMBL/GenBank/DDBJ whole genome shotgun (WGS) entry which is preliminary data.</text>
</comment>
<accession>A0ABW3HCQ5</accession>
<gene>
    <name evidence="1" type="ORF">ACFQ0F_01130</name>
</gene>
<dbReference type="Gene3D" id="3.40.50.1820">
    <property type="entry name" value="alpha/beta hydrolase"/>
    <property type="match status" value="1"/>
</dbReference>
<dbReference type="EMBL" id="JBHTIT010000001">
    <property type="protein sequence ID" value="MFD0949009.1"/>
    <property type="molecule type" value="Genomic_DNA"/>
</dbReference>
<evidence type="ECO:0000313" key="2">
    <source>
        <dbReference type="Proteomes" id="UP001597044"/>
    </source>
</evidence>